<feature type="domain" description="MOSC" evidence="1">
    <location>
        <begin position="28"/>
        <end position="154"/>
    </location>
</feature>
<dbReference type="PANTHER" id="PTHR36930">
    <property type="entry name" value="METAL-SULFUR CLUSTER BIOSYNTHESIS PROTEINS YUAD-RELATED"/>
    <property type="match status" value="1"/>
</dbReference>
<keyword evidence="3" id="KW-1185">Reference proteome</keyword>
<comment type="caution">
    <text evidence="2">The sequence shown here is derived from an EMBL/GenBank/DDBJ whole genome shotgun (WGS) entry which is preliminary data.</text>
</comment>
<name>A0A369L7A6_9ACTN</name>
<dbReference type="GO" id="GO:0030170">
    <property type="term" value="F:pyridoxal phosphate binding"/>
    <property type="evidence" value="ECO:0007669"/>
    <property type="project" value="InterPro"/>
</dbReference>
<evidence type="ECO:0000313" key="3">
    <source>
        <dbReference type="Proteomes" id="UP000253792"/>
    </source>
</evidence>
<dbReference type="EMBL" id="PPTP01000008">
    <property type="protein sequence ID" value="RDB54649.1"/>
    <property type="molecule type" value="Genomic_DNA"/>
</dbReference>
<sequence>MEGPDADSTTHGTVRAVCVSKRKGTRKTVVDGPVTIEAHHGVAEDAHAGDRHRQVSLLAWESIKKARARGLDVKEGDFAENITTEGINLMALPLGTQLKIGDDVLLELSQQGKVCHKKCAIFYLAGDCIFPREGIFFVALTGGKVKAGDSIDVVKLGDGTCEYTPQEALDELANTPR</sequence>
<dbReference type="InterPro" id="IPR052716">
    <property type="entry name" value="MOSC_domain"/>
</dbReference>
<dbReference type="STRING" id="1034345.GCA_000236865_01932"/>
<dbReference type="Pfam" id="PF03473">
    <property type="entry name" value="MOSC"/>
    <property type="match status" value="1"/>
</dbReference>
<dbReference type="InterPro" id="IPR005302">
    <property type="entry name" value="MoCF_Sase_C"/>
</dbReference>
<evidence type="ECO:0000313" key="2">
    <source>
        <dbReference type="EMBL" id="RDB54649.1"/>
    </source>
</evidence>
<protein>
    <submittedName>
        <fullName evidence="2">Sulfurase</fullName>
    </submittedName>
</protein>
<dbReference type="InterPro" id="IPR011037">
    <property type="entry name" value="Pyrv_Knase-like_insert_dom_sf"/>
</dbReference>
<organism evidence="2 3">
    <name type="scientific">Senegalimassilia anaerobia</name>
    <dbReference type="NCBI Taxonomy" id="1473216"/>
    <lineage>
        <taxon>Bacteria</taxon>
        <taxon>Bacillati</taxon>
        <taxon>Actinomycetota</taxon>
        <taxon>Coriobacteriia</taxon>
        <taxon>Coriobacteriales</taxon>
        <taxon>Coriobacteriaceae</taxon>
        <taxon>Senegalimassilia</taxon>
    </lineage>
</organism>
<dbReference type="GO" id="GO:0003824">
    <property type="term" value="F:catalytic activity"/>
    <property type="evidence" value="ECO:0007669"/>
    <property type="project" value="InterPro"/>
</dbReference>
<dbReference type="AlphaFoldDB" id="A0A369L7A6"/>
<dbReference type="Gene3D" id="2.40.33.20">
    <property type="entry name" value="PK beta-barrel domain-like"/>
    <property type="match status" value="1"/>
</dbReference>
<dbReference type="PROSITE" id="PS51340">
    <property type="entry name" value="MOSC"/>
    <property type="match status" value="1"/>
</dbReference>
<proteinExistence type="predicted"/>
<evidence type="ECO:0000259" key="1">
    <source>
        <dbReference type="PROSITE" id="PS51340"/>
    </source>
</evidence>
<gene>
    <name evidence="2" type="ORF">C1880_08750</name>
</gene>
<dbReference type="OrthoDB" id="9794429at2"/>
<reference evidence="2 3" key="1">
    <citation type="journal article" date="2018" name="Elife">
        <title>Discovery and characterization of a prevalent human gut bacterial enzyme sufficient for the inactivation of a family of plant toxins.</title>
        <authorList>
            <person name="Koppel N."/>
            <person name="Bisanz J.E."/>
            <person name="Pandelia M.E."/>
            <person name="Turnbaugh P.J."/>
            <person name="Balskus E.P."/>
        </authorList>
    </citation>
    <scope>NUCLEOTIDE SEQUENCE [LARGE SCALE GENOMIC DNA]</scope>
    <source>
        <strain evidence="3">anaerobia AP69FAA</strain>
    </source>
</reference>
<dbReference type="SUPFAM" id="SSF50800">
    <property type="entry name" value="PK beta-barrel domain-like"/>
    <property type="match status" value="1"/>
</dbReference>
<dbReference type="Proteomes" id="UP000253792">
    <property type="component" value="Unassembled WGS sequence"/>
</dbReference>
<dbReference type="PANTHER" id="PTHR36930:SF1">
    <property type="entry name" value="MOSC DOMAIN-CONTAINING PROTEIN"/>
    <property type="match status" value="1"/>
</dbReference>
<dbReference type="GO" id="GO:0030151">
    <property type="term" value="F:molybdenum ion binding"/>
    <property type="evidence" value="ECO:0007669"/>
    <property type="project" value="InterPro"/>
</dbReference>
<accession>A0A369L7A6</accession>